<name>A0A8K0DI02_IGNLU</name>
<evidence type="ECO:0000256" key="1">
    <source>
        <dbReference type="SAM" id="MobiDB-lite"/>
    </source>
</evidence>
<protein>
    <submittedName>
        <fullName evidence="2">Uncharacterized protein</fullName>
    </submittedName>
</protein>
<proteinExistence type="predicted"/>
<feature type="compositionally biased region" description="Low complexity" evidence="1">
    <location>
        <begin position="43"/>
        <end position="54"/>
    </location>
</feature>
<feature type="non-terminal residue" evidence="2">
    <location>
        <position position="1"/>
    </location>
</feature>
<dbReference type="OrthoDB" id="6772379at2759"/>
<gene>
    <name evidence="2" type="ORF">ILUMI_02257</name>
</gene>
<feature type="region of interest" description="Disordered" evidence="1">
    <location>
        <begin position="78"/>
        <end position="119"/>
    </location>
</feature>
<dbReference type="Proteomes" id="UP000801492">
    <property type="component" value="Unassembled WGS sequence"/>
</dbReference>
<sequence length="1066" mass="123050">KSEVTSSSKKVSQFKVPHLPPAKRPPARRKITKEDAPPKLPRNNNLVSNSSNTNIMNEDTISLGISSLASFEDTFDDFEDNRSTSSESPAFFESETEKDTQDSLADNSEVPYQLETNSDLDNENRKKVMQWMSDAANSKVPSRKRIPYIFKNLCVYYFSKGCRYNSCRNLHKVSNYLQQSIQNLSYNELMEAYTFVLDKYKLYEILFNHFADALQRFRCTNDLFNCVGDVLREVCYNKTPFIKKIVDCLLDLGIPFNEIIKEIFSRHRTTIDILLEILFLHHRQYLCTDWYIVQNLLKYKREDDKIKNIPVDHGLVQDIMIVCYNDRNIKLAQNIVKDIIEPTDPPLVNLALIFPSVLNNVLSILNFEQCNEKYMLINRLKQLSVPITVSISDTSSTNSIQRESREPSLLNTRYSNKEISANDNNILERLSESSTMKRSLDEEFEKCWNENSPSVNDTAEHSPYIPQFPANNGIETTSNNVGSYISQFPANNGVETTLNNVSPYIPQFPSKYGIETTLNNASPYIPQFRANNDIEATSNIRTYNNGNLSDVDFDEWDNHTKVDDQPLDNSKSTHSSSRDSFLSFEVSSEVSKSAEENNETAFGYAENTNINRSFENEESEPDALQGRHSAMSQYSGRTDVTNWQPQADTLEKSEALLEADLLHLKKIIDAGNKFEFLELLTKFKNTDYSGSFVLSVIVFFKSKSPKCIYDMIYQLICGLEQIDSNYMKNNGLKKILEMLCINVIAILESHQAYEYAGNILSKFRHDLKGLVNTSWFCGLHRYEYSEAGKYLYFCKIFVKSGFLKEAWQIITEPELKLLSTTDGWTVPNRGAFDKKLKTFVLRDLLNISLERDINFAKYVLVYFLENSNIITEVDIWAPFNNVLARMLKHEEQSYMEDLKSLLKSIIAGWYKSLSGSVMRSLFLSLAMEISPAEAIELYEACCSKNIYQTLRGDEKNLTLQTDMLEQEIYMMLHVYFYKKIKNNFSLTDVTLNLREPVHLTELHPATLLNPKMSIRDLRLRILNVLASSFCGIIHVDYRTDDRSLIIIKKNHFKLVYKDYWRQRNEF</sequence>
<feature type="region of interest" description="Disordered" evidence="1">
    <location>
        <begin position="616"/>
        <end position="637"/>
    </location>
</feature>
<accession>A0A8K0DI02</accession>
<evidence type="ECO:0000313" key="3">
    <source>
        <dbReference type="Proteomes" id="UP000801492"/>
    </source>
</evidence>
<evidence type="ECO:0000313" key="2">
    <source>
        <dbReference type="EMBL" id="KAF2903917.1"/>
    </source>
</evidence>
<reference evidence="2" key="1">
    <citation type="submission" date="2019-08" db="EMBL/GenBank/DDBJ databases">
        <title>The genome of the North American firefly Photinus pyralis.</title>
        <authorList>
            <consortium name="Photinus pyralis genome working group"/>
            <person name="Fallon T.R."/>
            <person name="Sander Lower S.E."/>
            <person name="Weng J.-K."/>
        </authorList>
    </citation>
    <scope>NUCLEOTIDE SEQUENCE</scope>
    <source>
        <strain evidence="2">TRF0915ILg1</strain>
        <tissue evidence="2">Whole body</tissue>
    </source>
</reference>
<feature type="region of interest" description="Disordered" evidence="1">
    <location>
        <begin position="1"/>
        <end position="54"/>
    </location>
</feature>
<dbReference type="EMBL" id="VTPC01000903">
    <property type="protein sequence ID" value="KAF2903917.1"/>
    <property type="molecule type" value="Genomic_DNA"/>
</dbReference>
<dbReference type="AlphaFoldDB" id="A0A8K0DI02"/>
<feature type="compositionally biased region" description="Low complexity" evidence="1">
    <location>
        <begin position="1"/>
        <end position="11"/>
    </location>
</feature>
<keyword evidence="3" id="KW-1185">Reference proteome</keyword>
<organism evidence="2 3">
    <name type="scientific">Ignelater luminosus</name>
    <name type="common">Cucubano</name>
    <name type="synonym">Pyrophorus luminosus</name>
    <dbReference type="NCBI Taxonomy" id="2038154"/>
    <lineage>
        <taxon>Eukaryota</taxon>
        <taxon>Metazoa</taxon>
        <taxon>Ecdysozoa</taxon>
        <taxon>Arthropoda</taxon>
        <taxon>Hexapoda</taxon>
        <taxon>Insecta</taxon>
        <taxon>Pterygota</taxon>
        <taxon>Neoptera</taxon>
        <taxon>Endopterygota</taxon>
        <taxon>Coleoptera</taxon>
        <taxon>Polyphaga</taxon>
        <taxon>Elateriformia</taxon>
        <taxon>Elateroidea</taxon>
        <taxon>Elateridae</taxon>
        <taxon>Agrypninae</taxon>
        <taxon>Pyrophorini</taxon>
        <taxon>Ignelater</taxon>
    </lineage>
</organism>
<comment type="caution">
    <text evidence="2">The sequence shown here is derived from an EMBL/GenBank/DDBJ whole genome shotgun (WGS) entry which is preliminary data.</text>
</comment>